<name>W5T695_BORHE</name>
<dbReference type="InterPro" id="IPR011010">
    <property type="entry name" value="DNA_brk_join_enz"/>
</dbReference>
<keyword evidence="1" id="KW-0614">Plasmid</keyword>
<dbReference type="AlphaFoldDB" id="W5T695"/>
<evidence type="ECO:0000313" key="1">
    <source>
        <dbReference type="EMBL" id="AHH14684.1"/>
    </source>
</evidence>
<geneLocation type="plasmid" evidence="1">
    <name>unnamed</name>
</geneLocation>
<dbReference type="EMBL" id="CP005692">
    <property type="protein sequence ID" value="AHH14684.1"/>
    <property type="molecule type" value="Genomic_DNA"/>
</dbReference>
<dbReference type="SUPFAM" id="SSF56349">
    <property type="entry name" value="DNA breaking-rejoining enzymes"/>
    <property type="match status" value="1"/>
</dbReference>
<gene>
    <name evidence="1" type="ORF">BHW_0900041</name>
</gene>
<accession>W5T695</accession>
<protein>
    <recommendedName>
        <fullName evidence="2">Integrase protein family protein</fullName>
    </recommendedName>
</protein>
<organism evidence="1">
    <name type="scientific">Borrelia hermsii MTW</name>
    <dbReference type="NCBI Taxonomy" id="1313291"/>
    <lineage>
        <taxon>Bacteria</taxon>
        <taxon>Pseudomonadati</taxon>
        <taxon>Spirochaetota</taxon>
        <taxon>Spirochaetia</taxon>
        <taxon>Spirochaetales</taxon>
        <taxon>Borreliaceae</taxon>
        <taxon>Borrelia</taxon>
    </lineage>
</organism>
<dbReference type="HOGENOM" id="CLU_3305714_0_0_12"/>
<proteinExistence type="predicted"/>
<reference evidence="1" key="1">
    <citation type="submission" date="2013-04" db="EMBL/GenBank/DDBJ databases">
        <title>Comparative Genomics of Relapsing Fever Spirochetes.</title>
        <authorList>
            <person name="Schwan T.G."/>
            <person name="Raffel S.J."/>
            <person name="Porcella S.F."/>
            <person name="Martens C.A."/>
            <person name="Bruno D.P."/>
            <person name="Ricklefs S.M."/>
            <person name="Barbian K.B."/>
        </authorList>
    </citation>
    <scope>NUCLEOTIDE SEQUENCE</scope>
    <source>
        <strain evidence="1">MTW</strain>
        <plasmid evidence="1">unnamed</plasmid>
    </source>
</reference>
<sequence length="39" mass="4351">MGKPKILELVQGIAGHADISTTMLYIQVVPIRTNEIMIR</sequence>
<dbReference type="GO" id="GO:0003677">
    <property type="term" value="F:DNA binding"/>
    <property type="evidence" value="ECO:0007669"/>
    <property type="project" value="InterPro"/>
</dbReference>
<evidence type="ECO:0008006" key="2">
    <source>
        <dbReference type="Google" id="ProtNLM"/>
    </source>
</evidence>